<proteinExistence type="predicted"/>
<dbReference type="HOGENOM" id="CLU_156676_1_1_1"/>
<protein>
    <submittedName>
        <fullName evidence="1">Uncharacterized protein</fullName>
    </submittedName>
</protein>
<dbReference type="Proteomes" id="UP000000689">
    <property type="component" value="Chromosome 1"/>
</dbReference>
<evidence type="ECO:0000313" key="2">
    <source>
        <dbReference type="Proteomes" id="UP000000689"/>
    </source>
</evidence>
<sequence>MGRHYQQQPQPMYYQQPQQQPVYIQQAPRRDNDRGCLGTCCRFLCCLCLIDLCCDCLC</sequence>
<dbReference type="RefSeq" id="XP_003667972.1">
    <property type="nucleotide sequence ID" value="XM_003667924.1"/>
</dbReference>
<dbReference type="OMA" id="CLFELCC"/>
<reference evidence="1 2" key="1">
    <citation type="journal article" date="2011" name="Proc. Natl. Acad. Sci. U.S.A.">
        <title>Evolutionary erosion of yeast sex chromosomes by mating-type switching accidents.</title>
        <authorList>
            <person name="Gordon J.L."/>
            <person name="Armisen D."/>
            <person name="Proux-Wera E."/>
            <person name="Oheigeartaigh S.S."/>
            <person name="Byrne K.P."/>
            <person name="Wolfe K.H."/>
        </authorList>
    </citation>
    <scope>NUCLEOTIDE SEQUENCE [LARGE SCALE GENOMIC DNA]</scope>
    <source>
        <strain evidence="2">ATCC 10597 / BCRC 20456 / CBS 421 / NBRC 0211 / NRRL Y-12639</strain>
    </source>
</reference>
<keyword evidence="2" id="KW-1185">Reference proteome</keyword>
<gene>
    <name evidence="1" type="primary">NDAI0A05740</name>
    <name evidence="1" type="ordered locus">NDAI_0A05740</name>
</gene>
<accession>G0W4J1</accession>
<dbReference type="EMBL" id="HE580267">
    <property type="protein sequence ID" value="CCD22729.1"/>
    <property type="molecule type" value="Genomic_DNA"/>
</dbReference>
<dbReference type="AlphaFoldDB" id="G0W4J1"/>
<organism evidence="1 2">
    <name type="scientific">Naumovozyma dairenensis (strain ATCC 10597 / BCRC 20456 / CBS 421 / NBRC 0211 / NRRL Y-12639)</name>
    <name type="common">Saccharomyces dairenensis</name>
    <dbReference type="NCBI Taxonomy" id="1071378"/>
    <lineage>
        <taxon>Eukaryota</taxon>
        <taxon>Fungi</taxon>
        <taxon>Dikarya</taxon>
        <taxon>Ascomycota</taxon>
        <taxon>Saccharomycotina</taxon>
        <taxon>Saccharomycetes</taxon>
        <taxon>Saccharomycetales</taxon>
        <taxon>Saccharomycetaceae</taxon>
        <taxon>Naumovozyma</taxon>
    </lineage>
</organism>
<dbReference type="GO" id="GO:0016020">
    <property type="term" value="C:membrane"/>
    <property type="evidence" value="ECO:0007669"/>
    <property type="project" value="UniProtKB-SubCell"/>
</dbReference>
<evidence type="ECO:0000313" key="1">
    <source>
        <dbReference type="EMBL" id="CCD22729.1"/>
    </source>
</evidence>
<dbReference type="KEGG" id="ndi:NDAI_0A05740"/>
<name>G0W4J1_NAUDC</name>
<dbReference type="GeneID" id="11495374"/>